<dbReference type="AlphaFoldDB" id="A0A5N6UGT9"/>
<accession>A0A5N6UGT9</accession>
<reference evidence="9 10" key="1">
    <citation type="submission" date="2019-04" db="EMBL/GenBank/DDBJ databases">
        <title>Friends and foes A comparative genomics study of 23 Aspergillus species from section Flavi.</title>
        <authorList>
            <consortium name="DOE Joint Genome Institute"/>
            <person name="Kjaerbolling I."/>
            <person name="Vesth T."/>
            <person name="Frisvad J.C."/>
            <person name="Nybo J.L."/>
            <person name="Theobald S."/>
            <person name="Kildgaard S."/>
            <person name="Isbrandt T."/>
            <person name="Kuo A."/>
            <person name="Sato A."/>
            <person name="Lyhne E.K."/>
            <person name="Kogle M.E."/>
            <person name="Wiebenga A."/>
            <person name="Kun R.S."/>
            <person name="Lubbers R.J."/>
            <person name="Makela M.R."/>
            <person name="Barry K."/>
            <person name="Chovatia M."/>
            <person name="Clum A."/>
            <person name="Daum C."/>
            <person name="Haridas S."/>
            <person name="He G."/>
            <person name="LaButti K."/>
            <person name="Lipzen A."/>
            <person name="Mondo S."/>
            <person name="Riley R."/>
            <person name="Salamov A."/>
            <person name="Simmons B.A."/>
            <person name="Magnuson J.K."/>
            <person name="Henrissat B."/>
            <person name="Mortensen U.H."/>
            <person name="Larsen T.O."/>
            <person name="Devries R.P."/>
            <person name="Grigoriev I.V."/>
            <person name="Machida M."/>
            <person name="Baker S.E."/>
            <person name="Andersen M.R."/>
        </authorList>
    </citation>
    <scope>NUCLEOTIDE SEQUENCE [LARGE SCALE GENOMIC DNA]</scope>
    <source>
        <strain evidence="9 10">CBS 117626</strain>
    </source>
</reference>
<dbReference type="OrthoDB" id="4116913at2759"/>
<dbReference type="InterPro" id="IPR050987">
    <property type="entry name" value="AtrR-like"/>
</dbReference>
<feature type="region of interest" description="Disordered" evidence="7">
    <location>
        <begin position="56"/>
        <end position="99"/>
    </location>
</feature>
<feature type="domain" description="Zn(2)-C6 fungal-type" evidence="8">
    <location>
        <begin position="24"/>
        <end position="54"/>
    </location>
</feature>
<protein>
    <recommendedName>
        <fullName evidence="8">Zn(2)-C6 fungal-type domain-containing protein</fullName>
    </recommendedName>
</protein>
<dbReference type="PANTHER" id="PTHR46910:SF37">
    <property type="entry name" value="ZN(II)2CYS6 TRANSCRIPTION FACTOR (EUROFUNG)"/>
    <property type="match status" value="1"/>
</dbReference>
<dbReference type="PROSITE" id="PS50048">
    <property type="entry name" value="ZN2_CY6_FUNGAL_2"/>
    <property type="match status" value="1"/>
</dbReference>
<keyword evidence="5" id="KW-0804">Transcription</keyword>
<dbReference type="GO" id="GO:0006351">
    <property type="term" value="P:DNA-templated transcription"/>
    <property type="evidence" value="ECO:0007669"/>
    <property type="project" value="InterPro"/>
</dbReference>
<keyword evidence="6" id="KW-0539">Nucleus</keyword>
<proteinExistence type="predicted"/>
<evidence type="ECO:0000256" key="4">
    <source>
        <dbReference type="ARBA" id="ARBA00023125"/>
    </source>
</evidence>
<evidence type="ECO:0000256" key="6">
    <source>
        <dbReference type="ARBA" id="ARBA00023242"/>
    </source>
</evidence>
<dbReference type="CDD" id="cd12148">
    <property type="entry name" value="fungal_TF_MHR"/>
    <property type="match status" value="1"/>
</dbReference>
<dbReference type="Proteomes" id="UP000326950">
    <property type="component" value="Unassembled WGS sequence"/>
</dbReference>
<dbReference type="InterPro" id="IPR001138">
    <property type="entry name" value="Zn2Cys6_DnaBD"/>
</dbReference>
<dbReference type="EMBL" id="ML738715">
    <property type="protein sequence ID" value="KAE8157716.1"/>
    <property type="molecule type" value="Genomic_DNA"/>
</dbReference>
<evidence type="ECO:0000256" key="3">
    <source>
        <dbReference type="ARBA" id="ARBA00023015"/>
    </source>
</evidence>
<evidence type="ECO:0000313" key="10">
    <source>
        <dbReference type="Proteomes" id="UP000326950"/>
    </source>
</evidence>
<dbReference type="Pfam" id="PF00172">
    <property type="entry name" value="Zn_clus"/>
    <property type="match status" value="1"/>
</dbReference>
<evidence type="ECO:0000259" key="8">
    <source>
        <dbReference type="PROSITE" id="PS50048"/>
    </source>
</evidence>
<name>A0A5N6UGT9_ASPTM</name>
<keyword evidence="3" id="KW-0805">Transcription regulation</keyword>
<gene>
    <name evidence="9" type="ORF">BDV40DRAFT_42609</name>
</gene>
<keyword evidence="4" id="KW-0238">DNA-binding</keyword>
<evidence type="ECO:0000256" key="2">
    <source>
        <dbReference type="ARBA" id="ARBA00022723"/>
    </source>
</evidence>
<dbReference type="CDD" id="cd00067">
    <property type="entry name" value="GAL4"/>
    <property type="match status" value="1"/>
</dbReference>
<sequence>MSPAIPGVPSSGKSRPRCRRRVYACDTCYRKKIKCDGVLPKCDWCHHHSIACTYTRNRDPSRPRMRRPPQLRPSTPAADTNTSTDQETRDIPRKAYPATGPQAVAPHGFGNSICFAGQSLGNISGFDGLPVFSSSGIQWIKACTGEDVSFEWYRPGILSTPANRRHNGNQLASLPEIRTLRRRFERHQKSIFHQLFPVVNAECFEYTIRAAYSHELSEVSPGVTSAKACIFGFMALTSFLSGDPHENAIIDADTYARDSHKLCSEAIDESATLDTLQAFLMLCFCSQAVSGDILKMELLLCSAARYIFHLRGNISPASTNGDLFPAQTHVRNLFWIGFVLDKLICLRTGLQPHFDITSCDLTLPDTHGLTPSQQNPIAFHTLIRLCLVQFEIYRGLYCMSALQQEDAELLATIRRLDTALEEWRSTVPVFSTGPNCETAILDFLFTIQYHYCMVAIHQTSSRCVAWALNQDTRAAGSSLAISISSSRSVLHNFLKMKPHLQGHYLTFYLPELTVSTTHIFSNILMNPLDYHSKADLDLMRRSLRHVGDHIWQQAPALFITQIRRVEKFMGDLQRLAECAFQKASRGRHQL</sequence>
<dbReference type="InterPro" id="IPR036864">
    <property type="entry name" value="Zn2-C6_fun-type_DNA-bd_sf"/>
</dbReference>
<dbReference type="GO" id="GO:0009893">
    <property type="term" value="P:positive regulation of metabolic process"/>
    <property type="evidence" value="ECO:0007669"/>
    <property type="project" value="UniProtKB-ARBA"/>
</dbReference>
<dbReference type="Pfam" id="PF04082">
    <property type="entry name" value="Fungal_trans"/>
    <property type="match status" value="1"/>
</dbReference>
<dbReference type="GO" id="GO:0003677">
    <property type="term" value="F:DNA binding"/>
    <property type="evidence" value="ECO:0007669"/>
    <property type="project" value="UniProtKB-KW"/>
</dbReference>
<dbReference type="SMART" id="SM00066">
    <property type="entry name" value="GAL4"/>
    <property type="match status" value="1"/>
</dbReference>
<dbReference type="GO" id="GO:0005634">
    <property type="term" value="C:nucleus"/>
    <property type="evidence" value="ECO:0007669"/>
    <property type="project" value="UniProtKB-SubCell"/>
</dbReference>
<keyword evidence="10" id="KW-1185">Reference proteome</keyword>
<evidence type="ECO:0000256" key="5">
    <source>
        <dbReference type="ARBA" id="ARBA00023163"/>
    </source>
</evidence>
<dbReference type="GO" id="GO:0008270">
    <property type="term" value="F:zinc ion binding"/>
    <property type="evidence" value="ECO:0007669"/>
    <property type="project" value="InterPro"/>
</dbReference>
<evidence type="ECO:0000256" key="7">
    <source>
        <dbReference type="SAM" id="MobiDB-lite"/>
    </source>
</evidence>
<evidence type="ECO:0000313" key="9">
    <source>
        <dbReference type="EMBL" id="KAE8157716.1"/>
    </source>
</evidence>
<dbReference type="GO" id="GO:0000981">
    <property type="term" value="F:DNA-binding transcription factor activity, RNA polymerase II-specific"/>
    <property type="evidence" value="ECO:0007669"/>
    <property type="project" value="InterPro"/>
</dbReference>
<evidence type="ECO:0000256" key="1">
    <source>
        <dbReference type="ARBA" id="ARBA00004123"/>
    </source>
</evidence>
<dbReference type="Gene3D" id="4.10.240.10">
    <property type="entry name" value="Zn(2)-C6 fungal-type DNA-binding domain"/>
    <property type="match status" value="1"/>
</dbReference>
<dbReference type="PANTHER" id="PTHR46910">
    <property type="entry name" value="TRANSCRIPTION FACTOR PDR1"/>
    <property type="match status" value="1"/>
</dbReference>
<comment type="subcellular location">
    <subcellularLocation>
        <location evidence="1">Nucleus</location>
    </subcellularLocation>
</comment>
<dbReference type="SUPFAM" id="SSF57701">
    <property type="entry name" value="Zn2/Cys6 DNA-binding domain"/>
    <property type="match status" value="1"/>
</dbReference>
<keyword evidence="2" id="KW-0479">Metal-binding</keyword>
<dbReference type="InterPro" id="IPR007219">
    <property type="entry name" value="XnlR_reg_dom"/>
</dbReference>
<organism evidence="9 10">
    <name type="scientific">Aspergillus tamarii</name>
    <dbReference type="NCBI Taxonomy" id="41984"/>
    <lineage>
        <taxon>Eukaryota</taxon>
        <taxon>Fungi</taxon>
        <taxon>Dikarya</taxon>
        <taxon>Ascomycota</taxon>
        <taxon>Pezizomycotina</taxon>
        <taxon>Eurotiomycetes</taxon>
        <taxon>Eurotiomycetidae</taxon>
        <taxon>Eurotiales</taxon>
        <taxon>Aspergillaceae</taxon>
        <taxon>Aspergillus</taxon>
        <taxon>Aspergillus subgen. Circumdati</taxon>
    </lineage>
</organism>